<protein>
    <recommendedName>
        <fullName evidence="5">DUF4245 domain-containing protein</fullName>
    </recommendedName>
</protein>
<evidence type="ECO:0000256" key="2">
    <source>
        <dbReference type="SAM" id="Phobius"/>
    </source>
</evidence>
<gene>
    <name evidence="3" type="ORF">DNL40_11220</name>
</gene>
<evidence type="ECO:0000256" key="1">
    <source>
        <dbReference type="SAM" id="MobiDB-lite"/>
    </source>
</evidence>
<feature type="transmembrane region" description="Helical" evidence="2">
    <location>
        <begin position="7"/>
        <end position="31"/>
    </location>
</feature>
<keyword evidence="4" id="KW-1185">Reference proteome</keyword>
<proteinExistence type="predicted"/>
<reference evidence="3 4" key="1">
    <citation type="submission" date="2018-06" db="EMBL/GenBank/DDBJ databases">
        <title>Whole genome sequencing of a novel hydrocarbon degrading bacterial strain, PW21 isolated from oil contaminated produced water sample.</title>
        <authorList>
            <person name="Nagkirti P."/>
            <person name="Shaikh A."/>
            <person name="Gowdaman V."/>
            <person name="Engineer A.E."/>
            <person name="Dagar S."/>
            <person name="Dhakephalkar P.K."/>
        </authorList>
    </citation>
    <scope>NUCLEOTIDE SEQUENCE [LARGE SCALE GENOMIC DNA]</scope>
    <source>
        <strain evidence="3 4">PW21</strain>
    </source>
</reference>
<keyword evidence="2" id="KW-0812">Transmembrane</keyword>
<sequence length="194" mass="20732">MFRRRRIVVATVMGTVVLLVAALTAFVWPGYGVPEPEPTPTVTTTAPPPTPTIEPAPREGEQTDLTGALPDTVLAFVQRGLVDNAPWHDDHGAVESWRVTYTDGEGGDATEVVLTVGQWSEESDATSFYDAQAKAAGRPLKGGTVQVDGEDVGSYSVTAEDDGEGVIWWRNGTVVIQVVGPAEVVEDFYSAYPL</sequence>
<keyword evidence="2" id="KW-1133">Transmembrane helix</keyword>
<comment type="caution">
    <text evidence="3">The sequence shown here is derived from an EMBL/GenBank/DDBJ whole genome shotgun (WGS) entry which is preliminary data.</text>
</comment>
<accession>A0A2W5WMA0</accession>
<dbReference type="EMBL" id="QKWH01000008">
    <property type="protein sequence ID" value="PZR52669.1"/>
    <property type="molecule type" value="Genomic_DNA"/>
</dbReference>
<organism evidence="3 4">
    <name type="scientific">Xylanimonas oleitrophica</name>
    <dbReference type="NCBI Taxonomy" id="2607479"/>
    <lineage>
        <taxon>Bacteria</taxon>
        <taxon>Bacillati</taxon>
        <taxon>Actinomycetota</taxon>
        <taxon>Actinomycetes</taxon>
        <taxon>Micrococcales</taxon>
        <taxon>Promicromonosporaceae</taxon>
        <taxon>Xylanimonas</taxon>
    </lineage>
</organism>
<name>A0A2W5WMA0_9MICO</name>
<keyword evidence="2" id="KW-0472">Membrane</keyword>
<evidence type="ECO:0000313" key="3">
    <source>
        <dbReference type="EMBL" id="PZR52669.1"/>
    </source>
</evidence>
<feature type="region of interest" description="Disordered" evidence="1">
    <location>
        <begin position="34"/>
        <end position="62"/>
    </location>
</feature>
<dbReference type="AlphaFoldDB" id="A0A2W5WMA0"/>
<dbReference type="Proteomes" id="UP000248783">
    <property type="component" value="Unassembled WGS sequence"/>
</dbReference>
<evidence type="ECO:0008006" key="5">
    <source>
        <dbReference type="Google" id="ProtNLM"/>
    </source>
</evidence>
<evidence type="ECO:0000313" key="4">
    <source>
        <dbReference type="Proteomes" id="UP000248783"/>
    </source>
</evidence>